<evidence type="ECO:0000313" key="1">
    <source>
        <dbReference type="EMBL" id="MFG1254574.1"/>
    </source>
</evidence>
<sequence length="647" mass="71919">MRYELAVFNTDQVNKKRIKFSASALMRSDETHQREALLAQAPVGTPAHMQHDMHRVVGWSRQLGHYIDGEMVRVLGCIEYPETEEERAALQDRVARHRKRVNDDSTDPYRRELAAKLGFSDGGDLIFIHMESVFAKREGLAAKQYPEFFTPNSAIVDKDGLVYFDELLGRTTELAPGVFHDKKRDLVLVAHRFFRRRLSHLNALNTEFLTSFSGVASGHPDLRARLRLDPDILGDPASTKGLIELEYWRGPKYDDDINKIPNGVAEHKADEQTRLFEGVDRTQVWWKAPETRTVGSTSAEYRTFEVEELIEDPSSGLASQQYGCRYAHAEYSADAAAITHFDGAIRAYEGTQYLARFETSIDRAGKQSDYSKLFRFDGVLPVSDWKRLLGDYYRGNNLIPEYLGALADAEDTRSAAASTGVKELAKAPLAAFISLFPGGLSDGATLYSEQLQQIGNKNFPFVEVGVGEVATHLNAKRNPDVMAIGFRDDILNLSRFGIGRSRKTAVSFTDELSALAVALSKDVESGIVRRAAIPIMWDCEGLVITLTIAGDASLVLSILQQLPALVDPDCMPSEWIESLVTLIQREAPLERAPVIWEGVERGVLAIERHGIIEAEFTLSDPIKDALISSGALRTTVEQNGQDAELDG</sequence>
<keyword evidence="2" id="KW-1185">Reference proteome</keyword>
<dbReference type="Proteomes" id="UP001604043">
    <property type="component" value="Unassembled WGS sequence"/>
</dbReference>
<proteinExistence type="predicted"/>
<organism evidence="1 2">
    <name type="scientific">Xanthobacter aminoxidans</name>
    <dbReference type="NCBI Taxonomy" id="186280"/>
    <lineage>
        <taxon>Bacteria</taxon>
        <taxon>Pseudomonadati</taxon>
        <taxon>Pseudomonadota</taxon>
        <taxon>Alphaproteobacteria</taxon>
        <taxon>Hyphomicrobiales</taxon>
        <taxon>Xanthobacteraceae</taxon>
        <taxon>Xanthobacter</taxon>
    </lineage>
</organism>
<name>A0ABW6ZL46_9HYPH</name>
<dbReference type="EMBL" id="JBAFUR010000006">
    <property type="protein sequence ID" value="MFG1254574.1"/>
    <property type="molecule type" value="Genomic_DNA"/>
</dbReference>
<reference evidence="1 2" key="1">
    <citation type="submission" date="2024-02" db="EMBL/GenBank/DDBJ databases">
        <title>Expansion and revision of Xanthobacter and proposal of Roseixanthobacter gen. nov.</title>
        <authorList>
            <person name="Soltysiak M.P.M."/>
            <person name="Jalihal A."/>
            <person name="Ory A."/>
            <person name="Chrisophersen C."/>
            <person name="Lee A.D."/>
            <person name="Boulton J."/>
            <person name="Springer M."/>
        </authorList>
    </citation>
    <scope>NUCLEOTIDE SEQUENCE [LARGE SCALE GENOMIC DNA]</scope>
    <source>
        <strain evidence="1 2">CB5</strain>
    </source>
</reference>
<evidence type="ECO:0000313" key="2">
    <source>
        <dbReference type="Proteomes" id="UP001604043"/>
    </source>
</evidence>
<gene>
    <name evidence="1" type="ORF">V5F30_20335</name>
</gene>
<comment type="caution">
    <text evidence="1">The sequence shown here is derived from an EMBL/GenBank/DDBJ whole genome shotgun (WGS) entry which is preliminary data.</text>
</comment>
<accession>A0ABW6ZL46</accession>
<dbReference type="RefSeq" id="WP_394007198.1">
    <property type="nucleotide sequence ID" value="NZ_JBAFUR010000006.1"/>
</dbReference>
<protein>
    <submittedName>
        <fullName evidence="1">Uncharacterized protein</fullName>
    </submittedName>
</protein>